<dbReference type="InParanoid" id="W7XDH2"/>
<organism evidence="1 2">
    <name type="scientific">Tetrahymena thermophila (strain SB210)</name>
    <dbReference type="NCBI Taxonomy" id="312017"/>
    <lineage>
        <taxon>Eukaryota</taxon>
        <taxon>Sar</taxon>
        <taxon>Alveolata</taxon>
        <taxon>Ciliophora</taxon>
        <taxon>Intramacronucleata</taxon>
        <taxon>Oligohymenophorea</taxon>
        <taxon>Hymenostomatida</taxon>
        <taxon>Tetrahymenina</taxon>
        <taxon>Tetrahymenidae</taxon>
        <taxon>Tetrahymena</taxon>
    </lineage>
</organism>
<reference evidence="2" key="1">
    <citation type="journal article" date="2006" name="PLoS Biol.">
        <title>Macronuclear genome sequence of the ciliate Tetrahymena thermophila, a model eukaryote.</title>
        <authorList>
            <person name="Eisen J.A."/>
            <person name="Coyne R.S."/>
            <person name="Wu M."/>
            <person name="Wu D."/>
            <person name="Thiagarajan M."/>
            <person name="Wortman J.R."/>
            <person name="Badger J.H."/>
            <person name="Ren Q."/>
            <person name="Amedeo P."/>
            <person name="Jones K.M."/>
            <person name="Tallon L.J."/>
            <person name="Delcher A.L."/>
            <person name="Salzberg S.L."/>
            <person name="Silva J.C."/>
            <person name="Haas B.J."/>
            <person name="Majoros W.H."/>
            <person name="Farzad M."/>
            <person name="Carlton J.M."/>
            <person name="Smith R.K. Jr."/>
            <person name="Garg J."/>
            <person name="Pearlman R.E."/>
            <person name="Karrer K.M."/>
            <person name="Sun L."/>
            <person name="Manning G."/>
            <person name="Elde N.C."/>
            <person name="Turkewitz A.P."/>
            <person name="Asai D.J."/>
            <person name="Wilkes D.E."/>
            <person name="Wang Y."/>
            <person name="Cai H."/>
            <person name="Collins K."/>
            <person name="Stewart B.A."/>
            <person name="Lee S.R."/>
            <person name="Wilamowska K."/>
            <person name="Weinberg Z."/>
            <person name="Ruzzo W.L."/>
            <person name="Wloga D."/>
            <person name="Gaertig J."/>
            <person name="Frankel J."/>
            <person name="Tsao C.-C."/>
            <person name="Gorovsky M.A."/>
            <person name="Keeling P.J."/>
            <person name="Waller R.F."/>
            <person name="Patron N.J."/>
            <person name="Cherry J.M."/>
            <person name="Stover N.A."/>
            <person name="Krieger C.J."/>
            <person name="del Toro C."/>
            <person name="Ryder H.F."/>
            <person name="Williamson S.C."/>
            <person name="Barbeau R.A."/>
            <person name="Hamilton E.P."/>
            <person name="Orias E."/>
        </authorList>
    </citation>
    <scope>NUCLEOTIDE SEQUENCE [LARGE SCALE GENOMIC DNA]</scope>
    <source>
        <strain evidence="2">SB210</strain>
    </source>
</reference>
<dbReference type="Proteomes" id="UP000009168">
    <property type="component" value="Unassembled WGS sequence"/>
</dbReference>
<gene>
    <name evidence="1" type="ORF">TTHERM_000302101</name>
</gene>
<keyword evidence="2" id="KW-1185">Reference proteome</keyword>
<evidence type="ECO:0000313" key="2">
    <source>
        <dbReference type="Proteomes" id="UP000009168"/>
    </source>
</evidence>
<name>W7XDH2_TETTS</name>
<proteinExistence type="predicted"/>
<protein>
    <submittedName>
        <fullName evidence="1">Uncharacterized protein</fullName>
    </submittedName>
</protein>
<evidence type="ECO:0000313" key="1">
    <source>
        <dbReference type="EMBL" id="EWS71876.1"/>
    </source>
</evidence>
<accession>W7XDH2</accession>
<dbReference type="AlphaFoldDB" id="W7XDH2"/>
<dbReference type="KEGG" id="tet:TTHERM_000302101"/>
<sequence>MISRILDQGSSLRYFWAFSKTQASLCSLLLSFLPLALQTTQISFLVVLKLLLTPRELRKPPASDSAAGLTLINSAAAASNQLTISEAKQGLVSFNFQKLSLPSYSQLTNNLQLRS</sequence>
<dbReference type="EMBL" id="GG662449">
    <property type="protein sequence ID" value="EWS71876.1"/>
    <property type="molecule type" value="Genomic_DNA"/>
</dbReference>
<dbReference type="RefSeq" id="XP_012655620.1">
    <property type="nucleotide sequence ID" value="XM_012800166.1"/>
</dbReference>
<dbReference type="GeneID" id="24438299"/>